<evidence type="ECO:0000313" key="2">
    <source>
        <dbReference type="EMBL" id="MFD1675776.1"/>
    </source>
</evidence>
<gene>
    <name evidence="2" type="ORF">ACFSB2_13825</name>
</gene>
<dbReference type="Proteomes" id="UP001597079">
    <property type="component" value="Unassembled WGS sequence"/>
</dbReference>
<dbReference type="InterPro" id="IPR052530">
    <property type="entry name" value="NAD(P)H_nitroreductase"/>
</dbReference>
<dbReference type="InterPro" id="IPR029479">
    <property type="entry name" value="Nitroreductase"/>
</dbReference>
<protein>
    <submittedName>
        <fullName evidence="2">Nitroreductase family protein</fullName>
    </submittedName>
</protein>
<dbReference type="InterPro" id="IPR000415">
    <property type="entry name" value="Nitroreductase-like"/>
</dbReference>
<sequence>MDLMELIKERRNIKQFTNQPVDLQQIMTWLDAGSFAPNHRMVQPWEVLVVGPETRAKLNHKANFGDAPLVLAVLSKGADSAVDQEENLIATSCFVQNFLLLAWQNGVGTRWTSIGSRPVAREILAVPEGYSVVGVFGVGYPLNVPFSKSRTPIAGKMKHLQ</sequence>
<dbReference type="EMBL" id="JBHUCX010000035">
    <property type="protein sequence ID" value="MFD1675776.1"/>
    <property type="molecule type" value="Genomic_DNA"/>
</dbReference>
<name>A0ABW4JH75_9BACL</name>
<reference evidence="3" key="1">
    <citation type="journal article" date="2019" name="Int. J. Syst. Evol. Microbiol.">
        <title>The Global Catalogue of Microorganisms (GCM) 10K type strain sequencing project: providing services to taxonomists for standard genome sequencing and annotation.</title>
        <authorList>
            <consortium name="The Broad Institute Genomics Platform"/>
            <consortium name="The Broad Institute Genome Sequencing Center for Infectious Disease"/>
            <person name="Wu L."/>
            <person name="Ma J."/>
        </authorList>
    </citation>
    <scope>NUCLEOTIDE SEQUENCE [LARGE SCALE GENOMIC DNA]</scope>
    <source>
        <strain evidence="3">CGMCC 1.12286</strain>
    </source>
</reference>
<dbReference type="Gene3D" id="3.40.109.10">
    <property type="entry name" value="NADH Oxidase"/>
    <property type="match status" value="1"/>
</dbReference>
<dbReference type="PANTHER" id="PTHR43821:SF1">
    <property type="entry name" value="NAD(P)H NITROREDUCTASE YDJA-RELATED"/>
    <property type="match status" value="1"/>
</dbReference>
<evidence type="ECO:0000313" key="3">
    <source>
        <dbReference type="Proteomes" id="UP001597079"/>
    </source>
</evidence>
<dbReference type="RefSeq" id="WP_377943659.1">
    <property type="nucleotide sequence ID" value="NZ_JBHUCX010000035.1"/>
</dbReference>
<organism evidence="2 3">
    <name type="scientific">Alicyclobacillus fodiniaquatilis</name>
    <dbReference type="NCBI Taxonomy" id="1661150"/>
    <lineage>
        <taxon>Bacteria</taxon>
        <taxon>Bacillati</taxon>
        <taxon>Bacillota</taxon>
        <taxon>Bacilli</taxon>
        <taxon>Bacillales</taxon>
        <taxon>Alicyclobacillaceae</taxon>
        <taxon>Alicyclobacillus</taxon>
    </lineage>
</organism>
<dbReference type="SUPFAM" id="SSF55469">
    <property type="entry name" value="FMN-dependent nitroreductase-like"/>
    <property type="match status" value="1"/>
</dbReference>
<keyword evidence="3" id="KW-1185">Reference proteome</keyword>
<dbReference type="Pfam" id="PF00881">
    <property type="entry name" value="Nitroreductase"/>
    <property type="match status" value="1"/>
</dbReference>
<proteinExistence type="predicted"/>
<dbReference type="PANTHER" id="PTHR43821">
    <property type="entry name" value="NAD(P)H NITROREDUCTASE YDJA-RELATED"/>
    <property type="match status" value="1"/>
</dbReference>
<feature type="domain" description="Nitroreductase" evidence="1">
    <location>
        <begin position="7"/>
        <end position="60"/>
    </location>
</feature>
<evidence type="ECO:0000259" key="1">
    <source>
        <dbReference type="Pfam" id="PF00881"/>
    </source>
</evidence>
<comment type="caution">
    <text evidence="2">The sequence shown here is derived from an EMBL/GenBank/DDBJ whole genome shotgun (WGS) entry which is preliminary data.</text>
</comment>
<accession>A0ABW4JH75</accession>